<feature type="region of interest" description="Disordered" evidence="1">
    <location>
        <begin position="221"/>
        <end position="297"/>
    </location>
</feature>
<evidence type="ECO:0000313" key="3">
    <source>
        <dbReference type="EMBL" id="KAA0150906.1"/>
    </source>
</evidence>
<dbReference type="EMBL" id="VLTL01000224">
    <property type="protein sequence ID" value="KAA0150906.1"/>
    <property type="molecule type" value="Genomic_DNA"/>
</dbReference>
<evidence type="ECO:0000256" key="1">
    <source>
        <dbReference type="SAM" id="MobiDB-lite"/>
    </source>
</evidence>
<comment type="caution">
    <text evidence="3">The sequence shown here is derived from an EMBL/GenBank/DDBJ whole genome shotgun (WGS) entry which is preliminary data.</text>
</comment>
<dbReference type="Proteomes" id="UP000324907">
    <property type="component" value="Unassembled WGS sequence"/>
</dbReference>
<accession>A0A5A8CCY7</accession>
<dbReference type="Proteomes" id="UP000325113">
    <property type="component" value="Unassembled WGS sequence"/>
</dbReference>
<dbReference type="EMBL" id="VLTM01000159">
    <property type="protein sequence ID" value="KAA0147743.1"/>
    <property type="molecule type" value="Genomic_DNA"/>
</dbReference>
<evidence type="ECO:0000313" key="4">
    <source>
        <dbReference type="Proteomes" id="UP000324907"/>
    </source>
</evidence>
<feature type="compositionally biased region" description="Basic and acidic residues" evidence="1">
    <location>
        <begin position="92"/>
        <end position="114"/>
    </location>
</feature>
<protein>
    <submittedName>
        <fullName evidence="3">Uncharacterized protein</fullName>
    </submittedName>
</protein>
<feature type="compositionally biased region" description="Basic and acidic residues" evidence="1">
    <location>
        <begin position="26"/>
        <end position="46"/>
    </location>
</feature>
<dbReference type="AlphaFoldDB" id="A0A5A8CCY7"/>
<gene>
    <name evidence="3" type="ORF">FNF28_07197</name>
    <name evidence="2" type="ORF">FNF31_07542</name>
</gene>
<proteinExistence type="predicted"/>
<feature type="compositionally biased region" description="Basic and acidic residues" evidence="1">
    <location>
        <begin position="1"/>
        <end position="12"/>
    </location>
</feature>
<feature type="region of interest" description="Disordered" evidence="1">
    <location>
        <begin position="1"/>
        <end position="135"/>
    </location>
</feature>
<sequence>MADRSRSSDDTVKMFGATSAGSRGGASDRGRGRGRGRGRDFSDRASKPVSRHSKQPTVAAGPGSSSSQDRFRSSGGRRGGSQGHARGFGHTGDSRFRQQRGDDSIHLRTKEEGGALRVDISAPTPPAAAPRSSGPTAHIGFAGGLSASELAKAKAASAATARGDLGPPYTVAQLRAVALAMVKAGKLPGPAADADGPRLSISGITIRRYGLEPCNLAPWTLTPPDETPIEPPPPPKRSTATGDGSGWDAAPVMEGGAIMGGFENGRWVPDPSADMGAFAPLEPEGEETLDEPTRPSA</sequence>
<evidence type="ECO:0000313" key="2">
    <source>
        <dbReference type="EMBL" id="KAA0147743.1"/>
    </source>
</evidence>
<reference evidence="4 5" key="1">
    <citation type="submission" date="2019-07" db="EMBL/GenBank/DDBJ databases">
        <title>Genomes of Cafeteria roenbergensis.</title>
        <authorList>
            <person name="Fischer M.G."/>
            <person name="Hackl T."/>
            <person name="Roman M."/>
        </authorList>
    </citation>
    <scope>NUCLEOTIDE SEQUENCE [LARGE SCALE GENOMIC DNA]</scope>
    <source>
        <strain evidence="2 5">Cflag</strain>
        <strain evidence="3 4">RCC970-E3</strain>
    </source>
</reference>
<evidence type="ECO:0000313" key="5">
    <source>
        <dbReference type="Proteomes" id="UP000325113"/>
    </source>
</evidence>
<organism evidence="3 4">
    <name type="scientific">Cafeteria roenbergensis</name>
    <name type="common">Marine flagellate</name>
    <dbReference type="NCBI Taxonomy" id="33653"/>
    <lineage>
        <taxon>Eukaryota</taxon>
        <taxon>Sar</taxon>
        <taxon>Stramenopiles</taxon>
        <taxon>Bigyra</taxon>
        <taxon>Opalozoa</taxon>
        <taxon>Bicosoecida</taxon>
        <taxon>Cafeteriaceae</taxon>
        <taxon>Cafeteria</taxon>
    </lineage>
</organism>
<name>A0A5A8CCY7_CAFRO</name>
<feature type="compositionally biased region" description="Pro residues" evidence="1">
    <location>
        <begin position="225"/>
        <end position="236"/>
    </location>
</feature>